<dbReference type="InterPro" id="IPR020845">
    <property type="entry name" value="AMP-binding_CS"/>
</dbReference>
<organism evidence="5 6">
    <name type="scientific">Scytalidium lignicola</name>
    <name type="common">Hyphomycete</name>
    <dbReference type="NCBI Taxonomy" id="5539"/>
    <lineage>
        <taxon>Eukaryota</taxon>
        <taxon>Fungi</taxon>
        <taxon>Dikarya</taxon>
        <taxon>Ascomycota</taxon>
        <taxon>Pezizomycotina</taxon>
        <taxon>Leotiomycetes</taxon>
        <taxon>Leotiomycetes incertae sedis</taxon>
        <taxon>Scytalidium</taxon>
    </lineage>
</organism>
<keyword evidence="2" id="KW-0436">Ligase</keyword>
<comment type="caution">
    <text evidence="5">The sequence shown here is derived from an EMBL/GenBank/DDBJ whole genome shotgun (WGS) entry which is preliminary data.</text>
</comment>
<dbReference type="Gene3D" id="3.40.50.12780">
    <property type="entry name" value="N-terminal domain of ligase-like"/>
    <property type="match status" value="1"/>
</dbReference>
<evidence type="ECO:0000313" key="5">
    <source>
        <dbReference type="EMBL" id="RFU27046.1"/>
    </source>
</evidence>
<dbReference type="PANTHER" id="PTHR24096:SF149">
    <property type="entry name" value="AMP-BINDING DOMAIN-CONTAINING PROTEIN-RELATED"/>
    <property type="match status" value="1"/>
</dbReference>
<dbReference type="Proteomes" id="UP000258309">
    <property type="component" value="Unassembled WGS sequence"/>
</dbReference>
<evidence type="ECO:0000313" key="6">
    <source>
        <dbReference type="Proteomes" id="UP000258309"/>
    </source>
</evidence>
<reference evidence="5 6" key="1">
    <citation type="submission" date="2018-05" db="EMBL/GenBank/DDBJ databases">
        <title>Draft genome sequence of Scytalidium lignicola DSM 105466, a ubiquitous saprotrophic fungus.</title>
        <authorList>
            <person name="Buettner E."/>
            <person name="Gebauer A.M."/>
            <person name="Hofrichter M."/>
            <person name="Liers C."/>
            <person name="Kellner H."/>
        </authorList>
    </citation>
    <scope>NUCLEOTIDE SEQUENCE [LARGE SCALE GENOMIC DNA]</scope>
    <source>
        <strain evidence="5 6">DSM 105466</strain>
    </source>
</reference>
<gene>
    <name evidence="5" type="ORF">B7463_g9289</name>
</gene>
<protein>
    <recommendedName>
        <fullName evidence="7">Acetyl-CoA synthetase-like protein</fullName>
    </recommendedName>
</protein>
<evidence type="ECO:0000259" key="3">
    <source>
        <dbReference type="Pfam" id="PF00501"/>
    </source>
</evidence>
<feature type="non-terminal residue" evidence="5">
    <location>
        <position position="1"/>
    </location>
</feature>
<evidence type="ECO:0000259" key="4">
    <source>
        <dbReference type="Pfam" id="PF13193"/>
    </source>
</evidence>
<dbReference type="Gene3D" id="3.30.300.30">
    <property type="match status" value="1"/>
</dbReference>
<evidence type="ECO:0008006" key="7">
    <source>
        <dbReference type="Google" id="ProtNLM"/>
    </source>
</evidence>
<name>A0A3E2H0X8_SCYLI</name>
<feature type="non-terminal residue" evidence="5">
    <location>
        <position position="522"/>
    </location>
</feature>
<dbReference type="Pfam" id="PF00501">
    <property type="entry name" value="AMP-binding"/>
    <property type="match status" value="1"/>
</dbReference>
<dbReference type="SUPFAM" id="SSF56801">
    <property type="entry name" value="Acetyl-CoA synthetase-like"/>
    <property type="match status" value="1"/>
</dbReference>
<dbReference type="OrthoDB" id="6509636at2759"/>
<dbReference type="STRING" id="5539.A0A3E2H0X8"/>
<accession>A0A3E2H0X8</accession>
<dbReference type="InterPro" id="IPR025110">
    <property type="entry name" value="AMP-bd_C"/>
</dbReference>
<comment type="similarity">
    <text evidence="1">Belongs to the ATP-dependent AMP-binding enzyme family.</text>
</comment>
<keyword evidence="6" id="KW-1185">Reference proteome</keyword>
<dbReference type="EMBL" id="NCSJ02000226">
    <property type="protein sequence ID" value="RFU27046.1"/>
    <property type="molecule type" value="Genomic_DNA"/>
</dbReference>
<dbReference type="InterPro" id="IPR000873">
    <property type="entry name" value="AMP-dep_synth/lig_dom"/>
</dbReference>
<feature type="domain" description="AMP-dependent synthetase/ligase" evidence="3">
    <location>
        <begin position="20"/>
        <end position="371"/>
    </location>
</feature>
<dbReference type="CDD" id="cd05911">
    <property type="entry name" value="Firefly_Luc_like"/>
    <property type="match status" value="1"/>
</dbReference>
<dbReference type="PANTHER" id="PTHR24096">
    <property type="entry name" value="LONG-CHAIN-FATTY-ACID--COA LIGASE"/>
    <property type="match status" value="1"/>
</dbReference>
<dbReference type="OMA" id="FYNCFGQ"/>
<dbReference type="InterPro" id="IPR042099">
    <property type="entry name" value="ANL_N_sf"/>
</dbReference>
<sequence length="522" mass="57963">MPRIAETIEIPSVDIWAALFERKAKSFPDDQILFQCAITDRAYTYKQLEVEARQIGLGLRAHFSLRKGDVVAVFAQNSIDTPALTWGVHWAGGIVAPANPSYIVSELSHHIKASGAKLTRVLLLGDEKWDGHVNGLKHVGDIMAPERTKGERTPIDAKKDLAFLAFSSGTTGLPKGVMLTHSNVVSNMYQVAYAEQRFLDWRKEKILAVLPFYHIYGLQFLIHVPVHVGVTTIVMPSFDLKRFCSLVQNHKVTYTYLAPPVVLHLAKSPVVDEYNLSSLKHINSGAAPLSKDLIHLVYKRLGVKVKQAYGLTETSPATHIQRIWVPEEIGSVGPSFPNQIVKIMGLDGKEVPSGQEGEIWIKGPNVFVGYHNNPAATAESLTEDGFFKTGDVGYEDYLGHLYITDRLKELIKYKGFQVAPAELEGILNGHEMVNDVAIIGVYDESQATELPLAFISPKPGVEKSVKNEKAIADWLAEKVAYHKRIRGGVRWLDEIPKSPSGKILRRVLKDKLKEEANVKAKL</sequence>
<proteinExistence type="inferred from homology"/>
<feature type="domain" description="AMP-binding enzyme C-terminal" evidence="4">
    <location>
        <begin position="422"/>
        <end position="502"/>
    </location>
</feature>
<evidence type="ECO:0000256" key="2">
    <source>
        <dbReference type="ARBA" id="ARBA00022598"/>
    </source>
</evidence>
<dbReference type="Pfam" id="PF13193">
    <property type="entry name" value="AMP-binding_C"/>
    <property type="match status" value="1"/>
</dbReference>
<dbReference type="PROSITE" id="PS00455">
    <property type="entry name" value="AMP_BINDING"/>
    <property type="match status" value="1"/>
</dbReference>
<dbReference type="AlphaFoldDB" id="A0A3E2H0X8"/>
<dbReference type="InterPro" id="IPR045851">
    <property type="entry name" value="AMP-bd_C_sf"/>
</dbReference>
<dbReference type="GO" id="GO:0016405">
    <property type="term" value="F:CoA-ligase activity"/>
    <property type="evidence" value="ECO:0007669"/>
    <property type="project" value="TreeGrafter"/>
</dbReference>
<evidence type="ECO:0000256" key="1">
    <source>
        <dbReference type="ARBA" id="ARBA00006432"/>
    </source>
</evidence>